<dbReference type="Gene3D" id="1.10.150.130">
    <property type="match status" value="1"/>
</dbReference>
<evidence type="ECO:0000313" key="6">
    <source>
        <dbReference type="EMBL" id="KTD13970.1"/>
    </source>
</evidence>
<dbReference type="InterPro" id="IPR050808">
    <property type="entry name" value="Phage_Integrase"/>
</dbReference>
<evidence type="ECO:0000256" key="1">
    <source>
        <dbReference type="ARBA" id="ARBA00008857"/>
    </source>
</evidence>
<keyword evidence="3" id="KW-0238">DNA-binding</keyword>
<evidence type="ECO:0000256" key="4">
    <source>
        <dbReference type="ARBA" id="ARBA00023172"/>
    </source>
</evidence>
<dbReference type="Pfam" id="PF22022">
    <property type="entry name" value="Phage_int_M"/>
    <property type="match status" value="1"/>
</dbReference>
<dbReference type="InterPro" id="IPR002104">
    <property type="entry name" value="Integrase_catalytic"/>
</dbReference>
<dbReference type="PANTHER" id="PTHR30629">
    <property type="entry name" value="PROPHAGE INTEGRASE"/>
    <property type="match status" value="1"/>
</dbReference>
<organism evidence="6 7">
    <name type="scientific">Legionella israelensis</name>
    <dbReference type="NCBI Taxonomy" id="454"/>
    <lineage>
        <taxon>Bacteria</taxon>
        <taxon>Pseudomonadati</taxon>
        <taxon>Pseudomonadota</taxon>
        <taxon>Gammaproteobacteria</taxon>
        <taxon>Legionellales</taxon>
        <taxon>Legionellaceae</taxon>
        <taxon>Legionella</taxon>
    </lineage>
</organism>
<dbReference type="SUPFAM" id="SSF56349">
    <property type="entry name" value="DNA breaking-rejoining enzymes"/>
    <property type="match status" value="1"/>
</dbReference>
<sequence>MGIFTDTYIKGLKPKANRYEEYEGGGFGIRITPKGVKSWIYRYKIADKTDKITLGHYPTMSLANARNKFLELSGLRRDQKNPKELIKQQKVEKERQKRNTVKKLVEKWYVDYVEKEIKRPLVIKKQIDRDIVPLLGDCELDGIQTIDISTALKTIVDRDAPVHANRVLSSLKQLFNYAISQGHMSHNPAAVIRPKNIGGTEHPRERYLSIEEIRILWLFLDSPQNQMSLQTKSAIKLILLTGARTAELRLAQWGEFNFEQSLWTIPASHSKTSIVTKIHLSPQTKAILYELKAHSTSPFVLSGADKQTPLTENALPRAIKRIQERVGIPDWTAHDLRRTFATQLGEALHVDPVVIEKCLGHKMPKIMATYNKNEMLPQRREALNAWAEHIENLLQDNVVPLQVKRA</sequence>
<dbReference type="InterPro" id="IPR053876">
    <property type="entry name" value="Phage_int_M"/>
</dbReference>
<dbReference type="GO" id="GO:0015074">
    <property type="term" value="P:DNA integration"/>
    <property type="evidence" value="ECO:0007669"/>
    <property type="project" value="UniProtKB-KW"/>
</dbReference>
<keyword evidence="4" id="KW-0233">DNA recombination</keyword>
<dbReference type="Gene3D" id="3.30.160.390">
    <property type="entry name" value="Integrase, DNA-binding domain"/>
    <property type="match status" value="1"/>
</dbReference>
<dbReference type="AlphaFoldDB" id="A0A0W0V1J2"/>
<gene>
    <name evidence="6" type="ORF">Lisr_2746</name>
</gene>
<dbReference type="EMBL" id="LNYH01000151">
    <property type="protein sequence ID" value="KTD13970.1"/>
    <property type="molecule type" value="Genomic_DNA"/>
</dbReference>
<dbReference type="InterPro" id="IPR025166">
    <property type="entry name" value="Integrase_DNA_bind_dom"/>
</dbReference>
<dbReference type="PANTHER" id="PTHR30629:SF2">
    <property type="entry name" value="PROPHAGE INTEGRASE INTS-RELATED"/>
    <property type="match status" value="1"/>
</dbReference>
<dbReference type="Gene3D" id="1.10.443.10">
    <property type="entry name" value="Intergrase catalytic core"/>
    <property type="match status" value="1"/>
</dbReference>
<keyword evidence="2" id="KW-0229">DNA integration</keyword>
<reference evidence="6 7" key="1">
    <citation type="submission" date="2015-11" db="EMBL/GenBank/DDBJ databases">
        <title>Genomic analysis of 38 Legionella species identifies large and diverse effector repertoires.</title>
        <authorList>
            <person name="Burstein D."/>
            <person name="Amaro F."/>
            <person name="Zusman T."/>
            <person name="Lifshitz Z."/>
            <person name="Cohen O."/>
            <person name="Gilbert J.A."/>
            <person name="Pupko T."/>
            <person name="Shuman H.A."/>
            <person name="Segal G."/>
        </authorList>
    </citation>
    <scope>NUCLEOTIDE SEQUENCE [LARGE SCALE GENOMIC DNA]</scope>
    <source>
        <strain evidence="6 7">Bercovier 4</strain>
    </source>
</reference>
<dbReference type="STRING" id="454.Lisr_2746"/>
<evidence type="ECO:0000313" key="7">
    <source>
        <dbReference type="Proteomes" id="UP000054761"/>
    </source>
</evidence>
<proteinExistence type="inferred from homology"/>
<dbReference type="CDD" id="cd00801">
    <property type="entry name" value="INT_P4_C"/>
    <property type="match status" value="1"/>
</dbReference>
<dbReference type="Pfam" id="PF13356">
    <property type="entry name" value="Arm-DNA-bind_3"/>
    <property type="match status" value="1"/>
</dbReference>
<comment type="caution">
    <text evidence="6">The sequence shown here is derived from an EMBL/GenBank/DDBJ whole genome shotgun (WGS) entry which is preliminary data.</text>
</comment>
<dbReference type="Proteomes" id="UP000054761">
    <property type="component" value="Unassembled WGS sequence"/>
</dbReference>
<dbReference type="Pfam" id="PF00589">
    <property type="entry name" value="Phage_integrase"/>
    <property type="match status" value="1"/>
</dbReference>
<evidence type="ECO:0000259" key="5">
    <source>
        <dbReference type="PROSITE" id="PS51898"/>
    </source>
</evidence>
<evidence type="ECO:0000256" key="2">
    <source>
        <dbReference type="ARBA" id="ARBA00022908"/>
    </source>
</evidence>
<accession>A0A0W0V1J2</accession>
<feature type="domain" description="Tyr recombinase" evidence="5">
    <location>
        <begin position="203"/>
        <end position="384"/>
    </location>
</feature>
<dbReference type="InterPro" id="IPR013762">
    <property type="entry name" value="Integrase-like_cat_sf"/>
</dbReference>
<dbReference type="GO" id="GO:0006310">
    <property type="term" value="P:DNA recombination"/>
    <property type="evidence" value="ECO:0007669"/>
    <property type="project" value="UniProtKB-KW"/>
</dbReference>
<protein>
    <submittedName>
        <fullName evidence="6">Integrase</fullName>
    </submittedName>
</protein>
<dbReference type="InterPro" id="IPR010998">
    <property type="entry name" value="Integrase_recombinase_N"/>
</dbReference>
<comment type="similarity">
    <text evidence="1">Belongs to the 'phage' integrase family.</text>
</comment>
<dbReference type="GO" id="GO:0003677">
    <property type="term" value="F:DNA binding"/>
    <property type="evidence" value="ECO:0007669"/>
    <property type="project" value="UniProtKB-KW"/>
</dbReference>
<dbReference type="PATRIC" id="fig|454.4.peg.3014"/>
<dbReference type="InterPro" id="IPR038488">
    <property type="entry name" value="Integrase_DNA-bd_sf"/>
</dbReference>
<keyword evidence="7" id="KW-1185">Reference proteome</keyword>
<dbReference type="InterPro" id="IPR011010">
    <property type="entry name" value="DNA_brk_join_enz"/>
</dbReference>
<name>A0A0W0V1J2_9GAMM</name>
<dbReference type="PROSITE" id="PS51898">
    <property type="entry name" value="TYR_RECOMBINASE"/>
    <property type="match status" value="1"/>
</dbReference>
<evidence type="ECO:0000256" key="3">
    <source>
        <dbReference type="ARBA" id="ARBA00023125"/>
    </source>
</evidence>
<dbReference type="RefSeq" id="WP_058503017.1">
    <property type="nucleotide sequence ID" value="NZ_CAAAJA010000054.1"/>
</dbReference>
<dbReference type="OrthoDB" id="9795573at2"/>